<dbReference type="PROSITE" id="PS51257">
    <property type="entry name" value="PROKAR_LIPOPROTEIN"/>
    <property type="match status" value="1"/>
</dbReference>
<gene>
    <name evidence="2" type="ORF">MIZ01_1067</name>
</gene>
<feature type="signal peptide" evidence="1">
    <location>
        <begin position="1"/>
        <end position="29"/>
    </location>
</feature>
<accession>A0AAN2BYM0</accession>
<dbReference type="Proteomes" id="UP001320326">
    <property type="component" value="Chromosome"/>
</dbReference>
<sequence length="104" mass="11111">MNTPHTRRFTLLASLFLCACQAVPVVPHALNCNVDAALLDSTCAPPRPIANDATYAALVDTMQADRKALQECGSTTDALIAAIKRCNQATAAYNDRIDALNKAH</sequence>
<dbReference type="AlphaFoldDB" id="A0AAN2BYM0"/>
<organism evidence="2 3">
    <name type="scientific">Sideroxyarcus emersonii</name>
    <dbReference type="NCBI Taxonomy" id="2764705"/>
    <lineage>
        <taxon>Bacteria</taxon>
        <taxon>Pseudomonadati</taxon>
        <taxon>Pseudomonadota</taxon>
        <taxon>Betaproteobacteria</taxon>
        <taxon>Nitrosomonadales</taxon>
        <taxon>Gallionellaceae</taxon>
        <taxon>Sideroxyarcus</taxon>
    </lineage>
</organism>
<evidence type="ECO:0000256" key="1">
    <source>
        <dbReference type="SAM" id="SignalP"/>
    </source>
</evidence>
<reference evidence="2 3" key="1">
    <citation type="journal article" date="2022" name="Int. J. Syst. Evol. Microbiol.">
        <title>&lt;i&gt;Sideroxyarcus emersonii&lt;/i&gt; gen. nov. sp. nov., a neutrophilic, microaerobic iron- and thiosulfate-oxidizing bacterium isolated from iron-rich wetland sediment.</title>
        <authorList>
            <person name="Kato S."/>
            <person name="Itoh T."/>
            <person name="Iino T."/>
            <person name="Ohkuma M."/>
        </authorList>
    </citation>
    <scope>NUCLEOTIDE SEQUENCE [LARGE SCALE GENOMIC DNA]</scope>
    <source>
        <strain evidence="2 3">MIZ01</strain>
    </source>
</reference>
<keyword evidence="1" id="KW-0732">Signal</keyword>
<feature type="chain" id="PRO_5042954007" evidence="1">
    <location>
        <begin position="30"/>
        <end position="104"/>
    </location>
</feature>
<keyword evidence="3" id="KW-1185">Reference proteome</keyword>
<proteinExistence type="predicted"/>
<evidence type="ECO:0000313" key="3">
    <source>
        <dbReference type="Proteomes" id="UP001320326"/>
    </source>
</evidence>
<evidence type="ECO:0000313" key="2">
    <source>
        <dbReference type="EMBL" id="BCK87295.1"/>
    </source>
</evidence>
<dbReference type="RefSeq" id="WP_237248418.1">
    <property type="nucleotide sequence ID" value="NZ_AP023423.1"/>
</dbReference>
<name>A0AAN2BYM0_9PROT</name>
<dbReference type="KEGG" id="seme:MIZ01_1067"/>
<protein>
    <submittedName>
        <fullName evidence="2">Uncharacterized protein</fullName>
    </submittedName>
</protein>
<dbReference type="EMBL" id="AP023423">
    <property type="protein sequence ID" value="BCK87295.1"/>
    <property type="molecule type" value="Genomic_DNA"/>
</dbReference>